<sequence>MNLVPLAAEHVSGHALLPFSVYAADGRLLLPAHAPLADVRVQAKLGRQQALFVQRADHDAWRRGLARAVDKVMQSNASLSQLAQARPDPVPPVQAPLPGEEWEHVVLALDRAVQAARRDVGWVRAVQDVQAQMRAMVCRRVDEALFYFIHTGSRRTALYSSRQALRCMLIAGEAARELGWSEERIAVLDKAALTMNVASWQLQDELVCHVGPIVDEQQRAKIDRHPAEGAWWLRHSGVTDPAWLEAVQLHHDDSLAARAPSSLTPGQEMAHLLRRVDRYSAMLSRRAGREALSATQAAQQACLGTDGKPDPTGSLMLKAVGLYPPGCFVRLASRETGIVLARGERANAPVVAALLNAEGASMAEPRLRFTTQAKHAVCTAVSPGLVHVDPPLDRMQALHVYLKSNGPAA</sequence>
<dbReference type="EMBL" id="JAXOJX010000014">
    <property type="protein sequence ID" value="MDZ5457064.1"/>
    <property type="molecule type" value="Genomic_DNA"/>
</dbReference>
<dbReference type="RefSeq" id="WP_322465480.1">
    <property type="nucleotide sequence ID" value="NZ_JAXOJX010000014.1"/>
</dbReference>
<dbReference type="Gene3D" id="1.10.3210.10">
    <property type="entry name" value="Hypothetical protein af1432"/>
    <property type="match status" value="1"/>
</dbReference>
<evidence type="ECO:0000313" key="1">
    <source>
        <dbReference type="EMBL" id="MDZ5457064.1"/>
    </source>
</evidence>
<proteinExistence type="predicted"/>
<evidence type="ECO:0000313" key="2">
    <source>
        <dbReference type="Proteomes" id="UP001293718"/>
    </source>
</evidence>
<dbReference type="Proteomes" id="UP001293718">
    <property type="component" value="Unassembled WGS sequence"/>
</dbReference>
<gene>
    <name evidence="1" type="ORF">SM757_10835</name>
</gene>
<evidence type="ECO:0008006" key="3">
    <source>
        <dbReference type="Google" id="ProtNLM"/>
    </source>
</evidence>
<comment type="caution">
    <text evidence="1">The sequence shown here is derived from an EMBL/GenBank/DDBJ whole genome shotgun (WGS) entry which is preliminary data.</text>
</comment>
<accession>A0ABU5ID69</accession>
<name>A0ABU5ID69_9BURK</name>
<dbReference type="SUPFAM" id="SSF109604">
    <property type="entry name" value="HD-domain/PDEase-like"/>
    <property type="match status" value="1"/>
</dbReference>
<protein>
    <recommendedName>
        <fullName evidence="3">Phosphohydrolase</fullName>
    </recommendedName>
</protein>
<reference evidence="1 2" key="1">
    <citation type="submission" date="2023-11" db="EMBL/GenBank/DDBJ databases">
        <title>Draft genome of Azohydromonas lata strain H1 (DSM1123), a polyhydroxyalkanoate producer.</title>
        <authorList>
            <person name="Traversa D."/>
            <person name="D'Addabbo P."/>
            <person name="Pazzani C."/>
            <person name="Manzari C."/>
            <person name="Chiara M."/>
            <person name="Scrascia M."/>
        </authorList>
    </citation>
    <scope>NUCLEOTIDE SEQUENCE [LARGE SCALE GENOMIC DNA]</scope>
    <source>
        <strain evidence="1 2">H1</strain>
    </source>
</reference>
<organism evidence="1 2">
    <name type="scientific">Azohydromonas lata</name>
    <dbReference type="NCBI Taxonomy" id="45677"/>
    <lineage>
        <taxon>Bacteria</taxon>
        <taxon>Pseudomonadati</taxon>
        <taxon>Pseudomonadota</taxon>
        <taxon>Betaproteobacteria</taxon>
        <taxon>Burkholderiales</taxon>
        <taxon>Sphaerotilaceae</taxon>
        <taxon>Azohydromonas</taxon>
    </lineage>
</organism>
<keyword evidence="2" id="KW-1185">Reference proteome</keyword>